<feature type="region of interest" description="Disordered" evidence="1">
    <location>
        <begin position="1"/>
        <end position="255"/>
    </location>
</feature>
<evidence type="ECO:0000259" key="2">
    <source>
        <dbReference type="Pfam" id="PF15477"/>
    </source>
</evidence>
<dbReference type="GeneID" id="106465432"/>
<dbReference type="RefSeq" id="XP_013781115.1">
    <property type="nucleotide sequence ID" value="XM_013925661.2"/>
</dbReference>
<feature type="compositionally biased region" description="Basic and acidic residues" evidence="1">
    <location>
        <begin position="1"/>
        <end position="37"/>
    </location>
</feature>
<protein>
    <submittedName>
        <fullName evidence="4 5">Arginine/serine-rich coiled-coil protein 2-like isoform X1</fullName>
    </submittedName>
</protein>
<proteinExistence type="predicted"/>
<feature type="domain" description="Small acidic protein-like" evidence="2">
    <location>
        <begin position="320"/>
        <end position="399"/>
    </location>
</feature>
<feature type="region of interest" description="Disordered" evidence="1">
    <location>
        <begin position="347"/>
        <end position="368"/>
    </location>
</feature>
<name>A0ABM1BFS2_LIMPO</name>
<gene>
    <name evidence="4 5 6" type="primary">LOC106465432</name>
</gene>
<feature type="compositionally biased region" description="Basic residues" evidence="1">
    <location>
        <begin position="187"/>
        <end position="204"/>
    </location>
</feature>
<evidence type="ECO:0000313" key="6">
    <source>
        <dbReference type="RefSeq" id="XP_022249040.1"/>
    </source>
</evidence>
<feature type="region of interest" description="Disordered" evidence="1">
    <location>
        <begin position="394"/>
        <end position="413"/>
    </location>
</feature>
<dbReference type="InterPro" id="IPR028124">
    <property type="entry name" value="SMAP_dom"/>
</dbReference>
<reference evidence="4 5" key="1">
    <citation type="submission" date="2025-05" db="UniProtKB">
        <authorList>
            <consortium name="RefSeq"/>
        </authorList>
    </citation>
    <scope>IDENTIFICATION</scope>
    <source>
        <tissue evidence="4 5">Muscle</tissue>
    </source>
</reference>
<feature type="compositionally biased region" description="Basic and acidic residues" evidence="1">
    <location>
        <begin position="48"/>
        <end position="64"/>
    </location>
</feature>
<dbReference type="RefSeq" id="XP_022249040.1">
    <property type="nucleotide sequence ID" value="XM_022393332.1"/>
</dbReference>
<dbReference type="PANTHER" id="PTHR22426">
    <property type="entry name" value="ARGININE_SERINE-RICH COILED-COIL PROTEIN 2"/>
    <property type="match status" value="1"/>
</dbReference>
<sequence>MFGSEKEMENKEAPEGKSENTKEQINEVKNQEEDLKKQSVPIFSQEEVSEKNDSKDNDPENDKTVKKRHDRSPSNSSSDSSRGKSRSCSKSRERRHRKSKSRERSRLGGSRSRRTRSRSRSPRKGSDKRRRRSRSRTRSHSRGRYRIGHGRSPPRRYRSRSRGRRSRSRDRYRRDRSRERSYGGRDRKGRHSPRRSRSRSKSKQMYRQGGQIKLDDKNSIAKKDSKEGDSKDSNSGPVEKPSNLPLNDVGSIGMTPQMALQQQMAAMSAKAQALTGISLPKYYNPAAVNPLKYAEQQQKRKLLWQATKEKEKAPASSTLWEKLSFSQDQDGKMTAKFRKLMGIKEEGGDVGCSESVEGNPQPQTEDEALKQQESLFRDLDQQYEIARMSTHTHRGVGLGYSSQPTAFFPPAQK</sequence>
<evidence type="ECO:0000256" key="1">
    <source>
        <dbReference type="SAM" id="MobiDB-lite"/>
    </source>
</evidence>
<feature type="compositionally biased region" description="Basic residues" evidence="1">
    <location>
        <begin position="83"/>
        <end position="103"/>
    </location>
</feature>
<dbReference type="PANTHER" id="PTHR22426:SF2">
    <property type="entry name" value="ARGININE_SERINE-RICH COILED-COIL PROTEIN 2"/>
    <property type="match status" value="1"/>
</dbReference>
<keyword evidence="3" id="KW-1185">Reference proteome</keyword>
<feature type="compositionally biased region" description="Basic and acidic residues" evidence="1">
    <location>
        <begin position="213"/>
        <end position="232"/>
    </location>
</feature>
<dbReference type="RefSeq" id="XP_022249039.1">
    <property type="nucleotide sequence ID" value="XM_022393331.1"/>
</dbReference>
<feature type="compositionally biased region" description="Basic and acidic residues" evidence="1">
    <location>
        <begin position="172"/>
        <end position="186"/>
    </location>
</feature>
<evidence type="ECO:0000313" key="4">
    <source>
        <dbReference type="RefSeq" id="XP_013781115.1"/>
    </source>
</evidence>
<accession>A0ABM1BFS2</accession>
<evidence type="ECO:0000313" key="3">
    <source>
        <dbReference type="Proteomes" id="UP000694941"/>
    </source>
</evidence>
<dbReference type="Proteomes" id="UP000694941">
    <property type="component" value="Unplaced"/>
</dbReference>
<dbReference type="Pfam" id="PF15477">
    <property type="entry name" value="SMAP"/>
    <property type="match status" value="1"/>
</dbReference>
<organism evidence="3 4">
    <name type="scientific">Limulus polyphemus</name>
    <name type="common">Atlantic horseshoe crab</name>
    <dbReference type="NCBI Taxonomy" id="6850"/>
    <lineage>
        <taxon>Eukaryota</taxon>
        <taxon>Metazoa</taxon>
        <taxon>Ecdysozoa</taxon>
        <taxon>Arthropoda</taxon>
        <taxon>Chelicerata</taxon>
        <taxon>Merostomata</taxon>
        <taxon>Xiphosura</taxon>
        <taxon>Limulidae</taxon>
        <taxon>Limulus</taxon>
    </lineage>
</organism>
<evidence type="ECO:0000313" key="5">
    <source>
        <dbReference type="RefSeq" id="XP_022249039.1"/>
    </source>
</evidence>
<feature type="compositionally biased region" description="Basic residues" evidence="1">
    <location>
        <begin position="111"/>
        <end position="171"/>
    </location>
</feature>